<comment type="caution">
    <text evidence="11">The sequence shown here is derived from an EMBL/GenBank/DDBJ whole genome shotgun (WGS) entry which is preliminary data.</text>
</comment>
<dbReference type="PATRIC" id="fig|872965.6.peg.1265"/>
<keyword evidence="3 7" id="KW-0136">Cellulose degradation</keyword>
<evidence type="ECO:0000256" key="8">
    <source>
        <dbReference type="SAM" id="MobiDB-lite"/>
    </source>
</evidence>
<accession>A0A0P6YGR8</accession>
<dbReference type="Pfam" id="PF00150">
    <property type="entry name" value="Cellulase"/>
    <property type="match status" value="1"/>
</dbReference>
<dbReference type="AlphaFoldDB" id="A0A0P6YGR8"/>
<dbReference type="PROSITE" id="PS51173">
    <property type="entry name" value="CBM2"/>
    <property type="match status" value="1"/>
</dbReference>
<dbReference type="InterPro" id="IPR001919">
    <property type="entry name" value="CBD2"/>
</dbReference>
<sequence length="540" mass="58897">MVVMAVVWSAWLLGWSASAPLPSAKAATSGYLHTCGNQICDANGNVVAFSGVNWFGFETGNNVVHGLWSRNWEEVLDQIKALGYNSIRLPFSNEVLNPGTMPTGIDYSKNPDLVGLTSLEIMDKIIEGAGQRGLKVILDNHRSNAGASAQEGGLWYTADYPESRWIADWEMLVRRYAGNDTVVAVDLRNEPHDDACWGCGDPARDWRLAAERAGNAILAINPDLLIIVEGVECYGPGGENDPWKDADCTWWGGNLLGVREYPVRLNVPNRLVYSPHEYPASVFPQEWFSDPNYPDNLPAVWDHYWGYIYNENIAPLLIGEFGTRYVDESDKQWLQKFLPYIQQKGLSWTFWSLNPNSGDTGGILLDDWTTVHAEKQALLETIQYPLIGQGSVTPPATPSPEPGTPTPTLPPSTPTPTPVPPTPTPVPPTPTPPAGETACRVDYVVRNEWPGGATVDVTITNTGASTITGWTLAWTFAGNQQIAHLWNGAYTQTGASVTVTNAAWNGTIAPAGSVTFGFNLNWNGANPTPTTFTLNGQPCR</sequence>
<dbReference type="SUPFAM" id="SSF49384">
    <property type="entry name" value="Carbohydrate-binding domain"/>
    <property type="match status" value="1"/>
</dbReference>
<dbReference type="Gene3D" id="3.20.20.80">
    <property type="entry name" value="Glycosidases"/>
    <property type="match status" value="1"/>
</dbReference>
<comment type="catalytic activity">
    <reaction evidence="1 7">
        <text>Endohydrolysis of (1-&gt;4)-beta-D-glucosidic linkages in cellulose, lichenin and cereal beta-D-glucans.</text>
        <dbReference type="EC" id="3.2.1.4"/>
    </reaction>
</comment>
<dbReference type="Pfam" id="PF00553">
    <property type="entry name" value="CBM_2"/>
    <property type="match status" value="1"/>
</dbReference>
<evidence type="ECO:0000313" key="11">
    <source>
        <dbReference type="EMBL" id="KPL88683.1"/>
    </source>
</evidence>
<evidence type="ECO:0000256" key="2">
    <source>
        <dbReference type="ARBA" id="ARBA00022801"/>
    </source>
</evidence>
<comment type="similarity">
    <text evidence="7">Belongs to the glycosyl hydrolase 5 (cellulase A) family.</text>
</comment>
<dbReference type="SMART" id="SM00637">
    <property type="entry name" value="CBD_II"/>
    <property type="match status" value="1"/>
</dbReference>
<evidence type="ECO:0000313" key="12">
    <source>
        <dbReference type="Proteomes" id="UP000050502"/>
    </source>
</evidence>
<feature type="domain" description="CBM2" evidence="10">
    <location>
        <begin position="432"/>
        <end position="540"/>
    </location>
</feature>
<evidence type="ECO:0000256" key="3">
    <source>
        <dbReference type="ARBA" id="ARBA00023001"/>
    </source>
</evidence>
<evidence type="ECO:0000256" key="4">
    <source>
        <dbReference type="ARBA" id="ARBA00023277"/>
    </source>
</evidence>
<evidence type="ECO:0000256" key="7">
    <source>
        <dbReference type="RuleBase" id="RU361153"/>
    </source>
</evidence>
<dbReference type="InterPro" id="IPR012291">
    <property type="entry name" value="CBM2_carb-bd_dom_sf"/>
</dbReference>
<dbReference type="InterPro" id="IPR008965">
    <property type="entry name" value="CBM2/CBM3_carb-bd_dom_sf"/>
</dbReference>
<evidence type="ECO:0000256" key="9">
    <source>
        <dbReference type="SAM" id="SignalP"/>
    </source>
</evidence>
<gene>
    <name evidence="11" type="ORF">SE16_06155</name>
</gene>
<dbReference type="GO" id="GO:0008810">
    <property type="term" value="F:cellulase activity"/>
    <property type="evidence" value="ECO:0007669"/>
    <property type="project" value="UniProtKB-EC"/>
</dbReference>
<feature type="chain" id="PRO_5006133601" description="Endoglucanase" evidence="9">
    <location>
        <begin position="20"/>
        <end position="540"/>
    </location>
</feature>
<reference evidence="11 12" key="1">
    <citation type="submission" date="2015-07" db="EMBL/GenBank/DDBJ databases">
        <title>Whole genome sequence of Ardenticatena maritima DSM 23922.</title>
        <authorList>
            <person name="Hemp J."/>
            <person name="Ward L.M."/>
            <person name="Pace L.A."/>
            <person name="Fischer W.W."/>
        </authorList>
    </citation>
    <scope>NUCLEOTIDE SEQUENCE [LARGE SCALE GENOMIC DNA]</scope>
    <source>
        <strain evidence="11 12">110S</strain>
    </source>
</reference>
<dbReference type="Gene3D" id="2.60.40.290">
    <property type="match status" value="1"/>
</dbReference>
<dbReference type="EMBL" id="LGKN01000004">
    <property type="protein sequence ID" value="KPL88683.1"/>
    <property type="molecule type" value="Genomic_DNA"/>
</dbReference>
<evidence type="ECO:0000256" key="1">
    <source>
        <dbReference type="ARBA" id="ARBA00000966"/>
    </source>
</evidence>
<evidence type="ECO:0000256" key="6">
    <source>
        <dbReference type="ARBA" id="ARBA00023326"/>
    </source>
</evidence>
<dbReference type="InterPro" id="IPR001547">
    <property type="entry name" value="Glyco_hydro_5"/>
</dbReference>
<evidence type="ECO:0000259" key="10">
    <source>
        <dbReference type="PROSITE" id="PS51173"/>
    </source>
</evidence>
<organism evidence="11 12">
    <name type="scientific">Ardenticatena maritima</name>
    <dbReference type="NCBI Taxonomy" id="872965"/>
    <lineage>
        <taxon>Bacteria</taxon>
        <taxon>Bacillati</taxon>
        <taxon>Chloroflexota</taxon>
        <taxon>Ardenticatenia</taxon>
        <taxon>Ardenticatenales</taxon>
        <taxon>Ardenticatenaceae</taxon>
        <taxon>Ardenticatena</taxon>
    </lineage>
</organism>
<keyword evidence="2 7" id="KW-0378">Hydrolase</keyword>
<feature type="compositionally biased region" description="Pro residues" evidence="8">
    <location>
        <begin position="395"/>
        <end position="433"/>
    </location>
</feature>
<name>A0A0P6YGR8_9CHLR</name>
<dbReference type="SUPFAM" id="SSF51445">
    <property type="entry name" value="(Trans)glycosidases"/>
    <property type="match status" value="1"/>
</dbReference>
<proteinExistence type="inferred from homology"/>
<keyword evidence="9" id="KW-0732">Signal</keyword>
<evidence type="ECO:0000256" key="5">
    <source>
        <dbReference type="ARBA" id="ARBA00023295"/>
    </source>
</evidence>
<dbReference type="PANTHER" id="PTHR35923">
    <property type="entry name" value="MAJOR EXTRACELLULAR ENDOGLUCANASE"/>
    <property type="match status" value="1"/>
</dbReference>
<feature type="region of interest" description="Disordered" evidence="8">
    <location>
        <begin position="389"/>
        <end position="437"/>
    </location>
</feature>
<dbReference type="EC" id="3.2.1.4" evidence="7"/>
<protein>
    <recommendedName>
        <fullName evidence="7">Endoglucanase</fullName>
        <ecNumber evidence="7">3.2.1.4</ecNumber>
    </recommendedName>
</protein>
<feature type="signal peptide" evidence="9">
    <location>
        <begin position="1"/>
        <end position="19"/>
    </location>
</feature>
<dbReference type="Proteomes" id="UP000050502">
    <property type="component" value="Unassembled WGS sequence"/>
</dbReference>
<dbReference type="InterPro" id="IPR017853">
    <property type="entry name" value="GH"/>
</dbReference>
<keyword evidence="5 7" id="KW-0326">Glycosidase</keyword>
<keyword evidence="4 7" id="KW-0119">Carbohydrate metabolism</keyword>
<dbReference type="PANTHER" id="PTHR35923:SF2">
    <property type="entry name" value="ENDOGLUCANASE"/>
    <property type="match status" value="1"/>
</dbReference>
<keyword evidence="6 7" id="KW-0624">Polysaccharide degradation</keyword>
<dbReference type="GO" id="GO:0030245">
    <property type="term" value="P:cellulose catabolic process"/>
    <property type="evidence" value="ECO:0007669"/>
    <property type="project" value="UniProtKB-KW"/>
</dbReference>
<dbReference type="GO" id="GO:0030247">
    <property type="term" value="F:polysaccharide binding"/>
    <property type="evidence" value="ECO:0007669"/>
    <property type="project" value="UniProtKB-UniRule"/>
</dbReference>